<protein>
    <recommendedName>
        <fullName evidence="10">SET domain-containing protein</fullName>
    </recommendedName>
</protein>
<evidence type="ECO:0000256" key="3">
    <source>
        <dbReference type="ARBA" id="ARBA00022691"/>
    </source>
</evidence>
<evidence type="ECO:0000259" key="7">
    <source>
        <dbReference type="PROSITE" id="PS51633"/>
    </source>
</evidence>
<evidence type="ECO:0000313" key="8">
    <source>
        <dbReference type="EMBL" id="KAF9460266.1"/>
    </source>
</evidence>
<evidence type="ECO:0000256" key="1">
    <source>
        <dbReference type="ARBA" id="ARBA00022603"/>
    </source>
</evidence>
<dbReference type="InterPro" id="IPR046341">
    <property type="entry name" value="SET_dom_sf"/>
</dbReference>
<evidence type="ECO:0000256" key="2">
    <source>
        <dbReference type="ARBA" id="ARBA00022679"/>
    </source>
</evidence>
<evidence type="ECO:0000313" key="9">
    <source>
        <dbReference type="Proteomes" id="UP000807353"/>
    </source>
</evidence>
<dbReference type="InterPro" id="IPR001214">
    <property type="entry name" value="SET_dom"/>
</dbReference>
<dbReference type="EMBL" id="MU150301">
    <property type="protein sequence ID" value="KAF9460266.1"/>
    <property type="molecule type" value="Genomic_DNA"/>
</dbReference>
<dbReference type="GO" id="GO:0035098">
    <property type="term" value="C:ESC/E(Z) complex"/>
    <property type="evidence" value="ECO:0007669"/>
    <property type="project" value="TreeGrafter"/>
</dbReference>
<organism evidence="8 9">
    <name type="scientific">Collybia nuda</name>
    <dbReference type="NCBI Taxonomy" id="64659"/>
    <lineage>
        <taxon>Eukaryota</taxon>
        <taxon>Fungi</taxon>
        <taxon>Dikarya</taxon>
        <taxon>Basidiomycota</taxon>
        <taxon>Agaricomycotina</taxon>
        <taxon>Agaricomycetes</taxon>
        <taxon>Agaricomycetidae</taxon>
        <taxon>Agaricales</taxon>
        <taxon>Tricholomatineae</taxon>
        <taxon>Clitocybaceae</taxon>
        <taxon>Collybia</taxon>
    </lineage>
</organism>
<dbReference type="Proteomes" id="UP000807353">
    <property type="component" value="Unassembled WGS sequence"/>
</dbReference>
<reference evidence="8" key="1">
    <citation type="submission" date="2020-11" db="EMBL/GenBank/DDBJ databases">
        <authorList>
            <consortium name="DOE Joint Genome Institute"/>
            <person name="Ahrendt S."/>
            <person name="Riley R."/>
            <person name="Andreopoulos W."/>
            <person name="Labutti K."/>
            <person name="Pangilinan J."/>
            <person name="Ruiz-Duenas F.J."/>
            <person name="Barrasa J.M."/>
            <person name="Sanchez-Garcia M."/>
            <person name="Camarero S."/>
            <person name="Miyauchi S."/>
            <person name="Serrano A."/>
            <person name="Linde D."/>
            <person name="Babiker R."/>
            <person name="Drula E."/>
            <person name="Ayuso-Fernandez I."/>
            <person name="Pacheco R."/>
            <person name="Padilla G."/>
            <person name="Ferreira P."/>
            <person name="Barriuso J."/>
            <person name="Kellner H."/>
            <person name="Castanera R."/>
            <person name="Alfaro M."/>
            <person name="Ramirez L."/>
            <person name="Pisabarro A.G."/>
            <person name="Kuo A."/>
            <person name="Tritt A."/>
            <person name="Lipzen A."/>
            <person name="He G."/>
            <person name="Yan M."/>
            <person name="Ng V."/>
            <person name="Cullen D."/>
            <person name="Martin F."/>
            <person name="Rosso M.-N."/>
            <person name="Henrissat B."/>
            <person name="Hibbett D."/>
            <person name="Martinez A.T."/>
            <person name="Grigoriev I.V."/>
        </authorList>
    </citation>
    <scope>NUCLEOTIDE SEQUENCE</scope>
    <source>
        <strain evidence="8">CBS 247.69</strain>
    </source>
</reference>
<dbReference type="Gene3D" id="2.170.270.10">
    <property type="entry name" value="SET domain"/>
    <property type="match status" value="1"/>
</dbReference>
<keyword evidence="1" id="KW-0489">Methyltransferase</keyword>
<dbReference type="InterPro" id="IPR026489">
    <property type="entry name" value="CXC_dom"/>
</dbReference>
<dbReference type="GO" id="GO:0031507">
    <property type="term" value="P:heterochromatin formation"/>
    <property type="evidence" value="ECO:0007669"/>
    <property type="project" value="TreeGrafter"/>
</dbReference>
<evidence type="ECO:0000256" key="5">
    <source>
        <dbReference type="ARBA" id="ARBA00023163"/>
    </source>
</evidence>
<dbReference type="GO" id="GO:0003682">
    <property type="term" value="F:chromatin binding"/>
    <property type="evidence" value="ECO:0007669"/>
    <property type="project" value="TreeGrafter"/>
</dbReference>
<keyword evidence="5" id="KW-0804">Transcription</keyword>
<dbReference type="PROSITE" id="PS50280">
    <property type="entry name" value="SET"/>
    <property type="match status" value="1"/>
</dbReference>
<dbReference type="InterPro" id="IPR045318">
    <property type="entry name" value="EZH1/2-like"/>
</dbReference>
<keyword evidence="2" id="KW-0808">Transferase</keyword>
<accession>A0A9P6CC50</accession>
<sequence length="566" mass="64846">MGSDETDTFTVEHYDETGNCVRYTTLIPTHYPITDRTVPHPKYEICTPASQNYMPATTLYDKMAAFIPYADDPAFPMWDYLEGFDEFSWQSDFDDPDLEVIQLETVRRLHFYHDFSYEEIDVLKIFPPLRISPAQGLLWSVAQRDIPWRGLADYIDKTPAPILPKNLVLNTPDLFTAINQDLPDFCPNLNCLRTFCPTHRNHKYPPIDPVKPKITSTDLKSSKGKACSEECFRFIDEDDFPDLPFWENEDDVKTLESVLKLMPDQNPCDLAIICRKPCREVFGYRCKLMPDECIVDELYREERPSRFVMPQFVDLLDDENNGSVETPTFAPLYPCHHKGPCDQNSTCPCYMAGQHCQRNCRCTVKCPIRWKGCDCVPSISGISCKYQEDSDCICRQMNRECDPEVCTGCDARGKTKRRPPCRNVDLQRGITKNYIAIDRGSYGLGAFATTNIKADVVIGEYVAEIFSAHYVSHREIINDYTGLNYGFDLNLTTNLDSAGLGNNTRYLNDARPHGEQGEQDNNCGARIRLVNGDHRIAIITLKPVEIREELLLDYGPKYWTHPEDQD</sequence>
<dbReference type="GO" id="GO:0032259">
    <property type="term" value="P:methylation"/>
    <property type="evidence" value="ECO:0007669"/>
    <property type="project" value="UniProtKB-KW"/>
</dbReference>
<gene>
    <name evidence="8" type="ORF">BDZ94DRAFT_1266409</name>
</gene>
<evidence type="ECO:0008006" key="10">
    <source>
        <dbReference type="Google" id="ProtNLM"/>
    </source>
</evidence>
<dbReference type="GO" id="GO:0046976">
    <property type="term" value="F:histone H3K27 methyltransferase activity"/>
    <property type="evidence" value="ECO:0007669"/>
    <property type="project" value="TreeGrafter"/>
</dbReference>
<evidence type="ECO:0000256" key="4">
    <source>
        <dbReference type="ARBA" id="ARBA00023015"/>
    </source>
</evidence>
<dbReference type="SMART" id="SM00317">
    <property type="entry name" value="SET"/>
    <property type="match status" value="1"/>
</dbReference>
<dbReference type="PROSITE" id="PS51633">
    <property type="entry name" value="CXC"/>
    <property type="match status" value="1"/>
</dbReference>
<dbReference type="Pfam" id="PF00856">
    <property type="entry name" value="SET"/>
    <property type="match status" value="1"/>
</dbReference>
<dbReference type="SUPFAM" id="SSF82199">
    <property type="entry name" value="SET domain"/>
    <property type="match status" value="1"/>
</dbReference>
<dbReference type="PANTHER" id="PTHR45747:SF4">
    <property type="entry name" value="HISTONE-LYSINE N-METHYLTRANSFERASE E(Z)"/>
    <property type="match status" value="1"/>
</dbReference>
<dbReference type="PANTHER" id="PTHR45747">
    <property type="entry name" value="HISTONE-LYSINE N-METHYLTRANSFERASE E(Z)"/>
    <property type="match status" value="1"/>
</dbReference>
<proteinExistence type="predicted"/>
<name>A0A9P6CC50_9AGAR</name>
<evidence type="ECO:0000259" key="6">
    <source>
        <dbReference type="PROSITE" id="PS50280"/>
    </source>
</evidence>
<keyword evidence="4" id="KW-0805">Transcription regulation</keyword>
<feature type="domain" description="CXC" evidence="7">
    <location>
        <begin position="310"/>
        <end position="425"/>
    </location>
</feature>
<keyword evidence="9" id="KW-1185">Reference proteome</keyword>
<dbReference type="OrthoDB" id="6141102at2759"/>
<dbReference type="AlphaFoldDB" id="A0A9P6CC50"/>
<keyword evidence="3" id="KW-0949">S-adenosyl-L-methionine</keyword>
<feature type="domain" description="SET" evidence="6">
    <location>
        <begin position="431"/>
        <end position="555"/>
    </location>
</feature>
<comment type="caution">
    <text evidence="8">The sequence shown here is derived from an EMBL/GenBank/DDBJ whole genome shotgun (WGS) entry which is preliminary data.</text>
</comment>